<feature type="signal peptide" evidence="1">
    <location>
        <begin position="1"/>
        <end position="22"/>
    </location>
</feature>
<dbReference type="RefSeq" id="WP_200105741.1">
    <property type="nucleotide sequence ID" value="NZ_JAEHFV010000002.1"/>
</dbReference>
<organism evidence="2 3">
    <name type="scientific">Flavobacterium agrisoli</name>
    <dbReference type="NCBI Taxonomy" id="2793066"/>
    <lineage>
        <taxon>Bacteria</taxon>
        <taxon>Pseudomonadati</taxon>
        <taxon>Bacteroidota</taxon>
        <taxon>Flavobacteriia</taxon>
        <taxon>Flavobacteriales</taxon>
        <taxon>Flavobacteriaceae</taxon>
        <taxon>Flavobacterium</taxon>
    </lineage>
</organism>
<proteinExistence type="predicted"/>
<dbReference type="SUPFAM" id="SSF160574">
    <property type="entry name" value="BT0923-like"/>
    <property type="match status" value="1"/>
</dbReference>
<evidence type="ECO:0008006" key="4">
    <source>
        <dbReference type="Google" id="ProtNLM"/>
    </source>
</evidence>
<dbReference type="EMBL" id="JAEHFV010000002">
    <property type="protein sequence ID" value="MBK0369830.1"/>
    <property type="molecule type" value="Genomic_DNA"/>
</dbReference>
<protein>
    <recommendedName>
        <fullName evidence="4">PepSY-like beta-lactamase-inhibitor</fullName>
    </recommendedName>
</protein>
<comment type="caution">
    <text evidence="2">The sequence shown here is derived from an EMBL/GenBank/DDBJ whole genome shotgun (WGS) entry which is preliminary data.</text>
</comment>
<gene>
    <name evidence="2" type="ORF">I5M07_08260</name>
</gene>
<keyword evidence="3" id="KW-1185">Reference proteome</keyword>
<feature type="chain" id="PRO_5036805116" description="PepSY-like beta-lactamase-inhibitor" evidence="1">
    <location>
        <begin position="23"/>
        <end position="98"/>
    </location>
</feature>
<keyword evidence="1" id="KW-0732">Signal</keyword>
<name>A0A934PMZ1_9FLAO</name>
<dbReference type="AlphaFoldDB" id="A0A934PMZ1"/>
<dbReference type="Proteomes" id="UP000609172">
    <property type="component" value="Unassembled WGS sequence"/>
</dbReference>
<dbReference type="Gene3D" id="3.10.450.360">
    <property type="match status" value="1"/>
</dbReference>
<sequence>MKKLVLSAAILLGSLSATVATANNVNPIVKSVSVADEYTEIKVEELPAAVSEAFKKAYPEGVINKAFVNEKKEYKIEVKIGDKEGFLYADEKGTWIQQ</sequence>
<evidence type="ECO:0000313" key="2">
    <source>
        <dbReference type="EMBL" id="MBK0369830.1"/>
    </source>
</evidence>
<reference evidence="2" key="1">
    <citation type="submission" date="2020-12" db="EMBL/GenBank/DDBJ databases">
        <title>Bacterial novel species Flavobacterium sp. SE-1-e isolated from soil.</title>
        <authorList>
            <person name="Jung H.-Y."/>
        </authorList>
    </citation>
    <scope>NUCLEOTIDE SEQUENCE</scope>
    <source>
        <strain evidence="2">SE-1-e</strain>
    </source>
</reference>
<evidence type="ECO:0000313" key="3">
    <source>
        <dbReference type="Proteomes" id="UP000609172"/>
    </source>
</evidence>
<accession>A0A934PMZ1</accession>
<evidence type="ECO:0000256" key="1">
    <source>
        <dbReference type="SAM" id="SignalP"/>
    </source>
</evidence>